<dbReference type="PANTHER" id="PTHR45947">
    <property type="entry name" value="SULFOQUINOVOSYL TRANSFERASE SQD2"/>
    <property type="match status" value="1"/>
</dbReference>
<feature type="domain" description="Glycosyltransferase subfamily 4-like N-terminal" evidence="2">
    <location>
        <begin position="16"/>
        <end position="173"/>
    </location>
</feature>
<dbReference type="InterPro" id="IPR028098">
    <property type="entry name" value="Glyco_trans_4-like_N"/>
</dbReference>
<protein>
    <recommendedName>
        <fullName evidence="5">Glycosyl transferase family 1</fullName>
    </recommendedName>
</protein>
<organism evidence="3 4">
    <name type="scientific">Domibacillus mangrovi</name>
    <dbReference type="NCBI Taxonomy" id="1714354"/>
    <lineage>
        <taxon>Bacteria</taxon>
        <taxon>Bacillati</taxon>
        <taxon>Bacillota</taxon>
        <taxon>Bacilli</taxon>
        <taxon>Bacillales</taxon>
        <taxon>Bacillaceae</taxon>
        <taxon>Domibacillus</taxon>
    </lineage>
</organism>
<sequence>MIRMKVLQVFSKLDKGGAELRTIALSKELKRHNVTFDYLCLSGKKGSLDDELIKEGSKIYYVKLKSPKFFSELNNILKKHAYHAVHSHVLYASGIIQWIAKRNQVPVRISHFRSTGSGKQESYFTQKRNSLLLKLIVNQSTDILCVSKSVKKAIFKHMKQIPDHVKVMYNGFSEDSIFKGVRQKEKKVIIHVGRMILDKNHMKVLEVFKKIHDRDKEFRLVLVGQINNQIKEKLDEFISENSLNESVVFLGVRNDIPELLSSSSLMIFPSKREGLPGGVLEALINGIPVLGSDIDPIKELKQYYGKLECININETSNKWAERAMNLVNKHNKIKQSSEELTIQLRQTPFSIEKNISEIFEMYDRDNK</sequence>
<accession>A0A1Q5P682</accession>
<name>A0A1Q5P682_9BACI</name>
<dbReference type="AlphaFoldDB" id="A0A1Q5P682"/>
<evidence type="ECO:0000313" key="4">
    <source>
        <dbReference type="Proteomes" id="UP000186524"/>
    </source>
</evidence>
<comment type="caution">
    <text evidence="3">The sequence shown here is derived from an EMBL/GenBank/DDBJ whole genome shotgun (WGS) entry which is preliminary data.</text>
</comment>
<dbReference type="EMBL" id="MRWQ01000004">
    <property type="protein sequence ID" value="OKL37661.1"/>
    <property type="molecule type" value="Genomic_DNA"/>
</dbReference>
<evidence type="ECO:0000259" key="1">
    <source>
        <dbReference type="Pfam" id="PF00534"/>
    </source>
</evidence>
<dbReference type="Pfam" id="PF00534">
    <property type="entry name" value="Glycos_transf_1"/>
    <property type="match status" value="1"/>
</dbReference>
<dbReference type="PANTHER" id="PTHR45947:SF3">
    <property type="entry name" value="SULFOQUINOVOSYL TRANSFERASE SQD2"/>
    <property type="match status" value="1"/>
</dbReference>
<dbReference type="InterPro" id="IPR050194">
    <property type="entry name" value="Glycosyltransferase_grp1"/>
</dbReference>
<keyword evidence="4" id="KW-1185">Reference proteome</keyword>
<dbReference type="InterPro" id="IPR001296">
    <property type="entry name" value="Glyco_trans_1"/>
</dbReference>
<feature type="domain" description="Glycosyl transferase family 1" evidence="1">
    <location>
        <begin position="174"/>
        <end position="302"/>
    </location>
</feature>
<dbReference type="STRING" id="1714354.BLL40_05010"/>
<evidence type="ECO:0000259" key="2">
    <source>
        <dbReference type="Pfam" id="PF13439"/>
    </source>
</evidence>
<dbReference type="Gene3D" id="3.40.50.2000">
    <property type="entry name" value="Glycogen Phosphorylase B"/>
    <property type="match status" value="2"/>
</dbReference>
<evidence type="ECO:0000313" key="3">
    <source>
        <dbReference type="EMBL" id="OKL37661.1"/>
    </source>
</evidence>
<dbReference type="GO" id="GO:0016757">
    <property type="term" value="F:glycosyltransferase activity"/>
    <property type="evidence" value="ECO:0007669"/>
    <property type="project" value="InterPro"/>
</dbReference>
<dbReference type="Proteomes" id="UP000186524">
    <property type="component" value="Unassembled WGS sequence"/>
</dbReference>
<dbReference type="SUPFAM" id="SSF53756">
    <property type="entry name" value="UDP-Glycosyltransferase/glycogen phosphorylase"/>
    <property type="match status" value="1"/>
</dbReference>
<evidence type="ECO:0008006" key="5">
    <source>
        <dbReference type="Google" id="ProtNLM"/>
    </source>
</evidence>
<proteinExistence type="predicted"/>
<dbReference type="Pfam" id="PF13439">
    <property type="entry name" value="Glyco_transf_4"/>
    <property type="match status" value="1"/>
</dbReference>
<reference evidence="3 4" key="1">
    <citation type="submission" date="2016-12" db="EMBL/GenBank/DDBJ databases">
        <title>Domibacillus sp. SAOS 44 whole genome sequencing.</title>
        <authorList>
            <person name="Verma A."/>
            <person name="Krishnamurthi S."/>
        </authorList>
    </citation>
    <scope>NUCLEOTIDE SEQUENCE [LARGE SCALE GENOMIC DNA]</scope>
    <source>
        <strain evidence="3 4">SAOS 44</strain>
    </source>
</reference>
<gene>
    <name evidence="3" type="ORF">BLL40_05010</name>
</gene>